<dbReference type="SUPFAM" id="SSF51445">
    <property type="entry name" value="(Trans)glycosidases"/>
    <property type="match status" value="1"/>
</dbReference>
<dbReference type="EMBL" id="WTYT01000002">
    <property type="protein sequence ID" value="MXO65120.1"/>
    <property type="molecule type" value="Genomic_DNA"/>
</dbReference>
<keyword evidence="3" id="KW-1185">Reference proteome</keyword>
<sequence>MFPWSWRIAALTVLAALCFAGWQWWQWQHWTPERSEFPYQGVEIGERDGAVDFRALRAIHADFVYLEASDGRSARDPSFAQNLDRVRESDLPFGVIHSYDPCVSAEVQAANFVTIVPRAASSLPPAIELDRLADDCPQNVSDAAVESELTTFLNQIEGHVGQPAILKISPSFEERYNIATRIDRNLWLTRDWFQPDYAGRPWTLWTANAQLRNAASDMPVRWIVAQP</sequence>
<dbReference type="InterPro" id="IPR017853">
    <property type="entry name" value="GH"/>
</dbReference>
<dbReference type="PROSITE" id="PS51904">
    <property type="entry name" value="GLYCOSYL_HYDROL_F25_2"/>
    <property type="match status" value="1"/>
</dbReference>
<protein>
    <submittedName>
        <fullName evidence="2">Lysozyme</fullName>
    </submittedName>
</protein>
<dbReference type="PANTHER" id="PTHR34135:SF2">
    <property type="entry name" value="LYSOZYME"/>
    <property type="match status" value="1"/>
</dbReference>
<organism evidence="2 3">
    <name type="scientific">Altericroceibacterium endophyticum</name>
    <dbReference type="NCBI Taxonomy" id="1808508"/>
    <lineage>
        <taxon>Bacteria</taxon>
        <taxon>Pseudomonadati</taxon>
        <taxon>Pseudomonadota</taxon>
        <taxon>Alphaproteobacteria</taxon>
        <taxon>Sphingomonadales</taxon>
        <taxon>Erythrobacteraceae</taxon>
        <taxon>Altericroceibacterium</taxon>
    </lineage>
</organism>
<gene>
    <name evidence="2" type="ORF">GRI91_05080</name>
</gene>
<dbReference type="PANTHER" id="PTHR34135">
    <property type="entry name" value="LYSOZYME"/>
    <property type="match status" value="1"/>
</dbReference>
<dbReference type="OrthoDB" id="9798192at2"/>
<comment type="caution">
    <text evidence="2">The sequence shown here is derived from an EMBL/GenBank/DDBJ whole genome shotgun (WGS) entry which is preliminary data.</text>
</comment>
<accession>A0A6I4T5C8</accession>
<dbReference type="Proteomes" id="UP000438476">
    <property type="component" value="Unassembled WGS sequence"/>
</dbReference>
<dbReference type="InterPro" id="IPR002053">
    <property type="entry name" value="Glyco_hydro_25"/>
</dbReference>
<name>A0A6I4T5C8_9SPHN</name>
<dbReference type="GO" id="GO:0003796">
    <property type="term" value="F:lysozyme activity"/>
    <property type="evidence" value="ECO:0007669"/>
    <property type="project" value="InterPro"/>
</dbReference>
<evidence type="ECO:0000256" key="1">
    <source>
        <dbReference type="ARBA" id="ARBA00010646"/>
    </source>
</evidence>
<dbReference type="AlphaFoldDB" id="A0A6I4T5C8"/>
<dbReference type="Gene3D" id="3.20.20.80">
    <property type="entry name" value="Glycosidases"/>
    <property type="match status" value="1"/>
</dbReference>
<dbReference type="GO" id="GO:0016998">
    <property type="term" value="P:cell wall macromolecule catabolic process"/>
    <property type="evidence" value="ECO:0007669"/>
    <property type="project" value="InterPro"/>
</dbReference>
<dbReference type="GO" id="GO:0016052">
    <property type="term" value="P:carbohydrate catabolic process"/>
    <property type="evidence" value="ECO:0007669"/>
    <property type="project" value="TreeGrafter"/>
</dbReference>
<dbReference type="CDD" id="cd00599">
    <property type="entry name" value="GH25_muramidase"/>
    <property type="match status" value="1"/>
</dbReference>
<evidence type="ECO:0000313" key="2">
    <source>
        <dbReference type="EMBL" id="MXO65120.1"/>
    </source>
</evidence>
<dbReference type="GO" id="GO:0009253">
    <property type="term" value="P:peptidoglycan catabolic process"/>
    <property type="evidence" value="ECO:0007669"/>
    <property type="project" value="InterPro"/>
</dbReference>
<comment type="similarity">
    <text evidence="1">Belongs to the glycosyl hydrolase 25 family.</text>
</comment>
<evidence type="ECO:0000313" key="3">
    <source>
        <dbReference type="Proteomes" id="UP000438476"/>
    </source>
</evidence>
<reference evidence="2 3" key="1">
    <citation type="submission" date="2019-12" db="EMBL/GenBank/DDBJ databases">
        <title>Genomic-based taxomic classification of the family Erythrobacteraceae.</title>
        <authorList>
            <person name="Xu L."/>
        </authorList>
    </citation>
    <scope>NUCLEOTIDE SEQUENCE [LARGE SCALE GENOMIC DNA]</scope>
    <source>
        <strain evidence="2 3">LMG 29518</strain>
    </source>
</reference>
<proteinExistence type="inferred from homology"/>
<dbReference type="Pfam" id="PF01183">
    <property type="entry name" value="Glyco_hydro_25"/>
    <property type="match status" value="1"/>
</dbReference>